<feature type="signal peptide" evidence="1">
    <location>
        <begin position="1"/>
        <end position="18"/>
    </location>
</feature>
<reference evidence="2" key="1">
    <citation type="submission" date="2015-12" db="EMBL/GenBank/DDBJ databases">
        <title>De novo transcriptome assembly of four potential Pierce s Disease insect vectors from Arizona vineyards.</title>
        <authorList>
            <person name="Tassone E.E."/>
        </authorList>
    </citation>
    <scope>NUCLEOTIDE SEQUENCE</scope>
</reference>
<dbReference type="EMBL" id="GEDC01028301">
    <property type="protein sequence ID" value="JAS08997.1"/>
    <property type="molecule type" value="Transcribed_RNA"/>
</dbReference>
<protein>
    <submittedName>
        <fullName evidence="2">Uncharacterized protein</fullName>
    </submittedName>
</protein>
<gene>
    <name evidence="2" type="ORF">g.44544</name>
</gene>
<name>A0A1B6C6A2_9HEMI</name>
<feature type="non-terminal residue" evidence="2">
    <location>
        <position position="1"/>
    </location>
</feature>
<keyword evidence="1" id="KW-0732">Signal</keyword>
<accession>A0A1B6C6A2</accession>
<evidence type="ECO:0000313" key="2">
    <source>
        <dbReference type="EMBL" id="JAS08997.1"/>
    </source>
</evidence>
<dbReference type="AlphaFoldDB" id="A0A1B6C6A2"/>
<evidence type="ECO:0000256" key="1">
    <source>
        <dbReference type="SAM" id="SignalP"/>
    </source>
</evidence>
<organism evidence="2">
    <name type="scientific">Clastoptera arizonana</name>
    <name type="common">Arizona spittle bug</name>
    <dbReference type="NCBI Taxonomy" id="38151"/>
    <lineage>
        <taxon>Eukaryota</taxon>
        <taxon>Metazoa</taxon>
        <taxon>Ecdysozoa</taxon>
        <taxon>Arthropoda</taxon>
        <taxon>Hexapoda</taxon>
        <taxon>Insecta</taxon>
        <taxon>Pterygota</taxon>
        <taxon>Neoptera</taxon>
        <taxon>Paraneoptera</taxon>
        <taxon>Hemiptera</taxon>
        <taxon>Auchenorrhyncha</taxon>
        <taxon>Cercopoidea</taxon>
        <taxon>Clastopteridae</taxon>
        <taxon>Clastoptera</taxon>
    </lineage>
</organism>
<feature type="chain" id="PRO_5008580143" evidence="1">
    <location>
        <begin position="19"/>
        <end position="112"/>
    </location>
</feature>
<proteinExistence type="predicted"/>
<sequence length="112" mass="12312">FIILSSFILLALLQQTPAETRGSSSNDISTLNLKEIATRFPMLNLTELADEIKSPELKAISEQLSGLNMTKLADKVPVLHVGSLLKRVLEFVQNREGRLGRLRGRSGLGRLG</sequence>
<feature type="non-terminal residue" evidence="2">
    <location>
        <position position="112"/>
    </location>
</feature>